<protein>
    <submittedName>
        <fullName evidence="1">Uncharacterized protein</fullName>
    </submittedName>
</protein>
<name>A0ABR7XYC9_9SPHI</name>
<proteinExistence type="predicted"/>
<organism evidence="1 2">
    <name type="scientific">Sphingobacterium arenae</name>
    <dbReference type="NCBI Taxonomy" id="1280598"/>
    <lineage>
        <taxon>Bacteria</taxon>
        <taxon>Pseudomonadati</taxon>
        <taxon>Bacteroidota</taxon>
        <taxon>Sphingobacteriia</taxon>
        <taxon>Sphingobacteriales</taxon>
        <taxon>Sphingobacteriaceae</taxon>
        <taxon>Sphingobacterium</taxon>
    </lineage>
</organism>
<dbReference type="RefSeq" id="WP_190307218.1">
    <property type="nucleotide sequence ID" value="NZ_JACNYK010000001.1"/>
</dbReference>
<keyword evidence="2" id="KW-1185">Reference proteome</keyword>
<evidence type="ECO:0000313" key="1">
    <source>
        <dbReference type="EMBL" id="MBD1424032.1"/>
    </source>
</evidence>
<dbReference type="Proteomes" id="UP000606494">
    <property type="component" value="Unassembled WGS sequence"/>
</dbReference>
<sequence>MQELQGQLVLVNPELPHDPYLRRGQIGVVTDTRLKKDEITVTFGDGQKSLYATDALLVLKPQEELYGLIKSSFMKLDERDFVTLMDIDDHLRNGSINALARALEIAVSNQMLLTMSTVSLQEKLRLSMERNPDSGGRETGRGR</sequence>
<accession>A0ABR7XYC9</accession>
<gene>
    <name evidence="1" type="ORF">H8B17_00435</name>
</gene>
<evidence type="ECO:0000313" key="2">
    <source>
        <dbReference type="Proteomes" id="UP000606494"/>
    </source>
</evidence>
<dbReference type="EMBL" id="JACNYK010000001">
    <property type="protein sequence ID" value="MBD1424032.1"/>
    <property type="molecule type" value="Genomic_DNA"/>
</dbReference>
<comment type="caution">
    <text evidence="1">The sequence shown here is derived from an EMBL/GenBank/DDBJ whole genome shotgun (WGS) entry which is preliminary data.</text>
</comment>
<reference evidence="1 2" key="1">
    <citation type="submission" date="2020-08" db="EMBL/GenBank/DDBJ databases">
        <title>Sphingobacterium sp. DN00404 isolated from aquaculture water.</title>
        <authorList>
            <person name="Zhang M."/>
        </authorList>
    </citation>
    <scope>NUCLEOTIDE SEQUENCE [LARGE SCALE GENOMIC DNA]</scope>
    <source>
        <strain evidence="1 2">KCTC 32294</strain>
    </source>
</reference>